<reference evidence="1 2" key="1">
    <citation type="submission" date="2023-10" db="EMBL/GenBank/DDBJ databases">
        <title>Draft Genome Sequence of Candida saopaulonensis from a very Premature Infant with Sepsis.</title>
        <authorList>
            <person name="Ning Y."/>
            <person name="Dai R."/>
            <person name="Xiao M."/>
            <person name="Xu Y."/>
            <person name="Yan Q."/>
            <person name="Zhang L."/>
        </authorList>
    </citation>
    <scope>NUCLEOTIDE SEQUENCE [LARGE SCALE GENOMIC DNA]</scope>
    <source>
        <strain evidence="1 2">19XY460</strain>
    </source>
</reference>
<accession>A0AAX4HGV4</accession>
<proteinExistence type="predicted"/>
<dbReference type="KEGG" id="asau:88176187"/>
<gene>
    <name evidence="1" type="ORF">PUMCH_005128</name>
</gene>
<protein>
    <recommendedName>
        <fullName evidence="3">RGS domain-containing protein</fullName>
    </recommendedName>
</protein>
<sequence length="239" mass="27210">MQHSHSADCTITETTEICCCDSNTYPLSPCSSSETLLTLASITPQQQNRSFSNVTAASEPILLPDSPSEPYVTVWQPNLVDKQVVTVSEVERFVHSKMGREVDVTIIHFLVYLFAAAEEQDRGYINQWKLLHAGKQYHLQRISDVCRRTALLRDVAAQYSTFQLFHSAELRCPPLSRLVEDLLQEATDYNAKSYDDVCVTYADAIVKMFKKSKHRQERPKAIKNTFRRVFKIKPHGIAV</sequence>
<dbReference type="Proteomes" id="UP001338582">
    <property type="component" value="Chromosome 7"/>
</dbReference>
<organism evidence="1 2">
    <name type="scientific">Australozyma saopauloensis</name>
    <dbReference type="NCBI Taxonomy" id="291208"/>
    <lineage>
        <taxon>Eukaryota</taxon>
        <taxon>Fungi</taxon>
        <taxon>Dikarya</taxon>
        <taxon>Ascomycota</taxon>
        <taxon>Saccharomycotina</taxon>
        <taxon>Pichiomycetes</taxon>
        <taxon>Metschnikowiaceae</taxon>
        <taxon>Australozyma</taxon>
    </lineage>
</organism>
<evidence type="ECO:0008006" key="3">
    <source>
        <dbReference type="Google" id="ProtNLM"/>
    </source>
</evidence>
<evidence type="ECO:0000313" key="2">
    <source>
        <dbReference type="Proteomes" id="UP001338582"/>
    </source>
</evidence>
<keyword evidence="2" id="KW-1185">Reference proteome</keyword>
<dbReference type="RefSeq" id="XP_062880108.1">
    <property type="nucleotide sequence ID" value="XM_063024038.1"/>
</dbReference>
<name>A0AAX4HGV4_9ASCO</name>
<dbReference type="AlphaFoldDB" id="A0AAX4HGV4"/>
<dbReference type="GeneID" id="88176187"/>
<dbReference type="EMBL" id="CP138900">
    <property type="protein sequence ID" value="WPK27731.1"/>
    <property type="molecule type" value="Genomic_DNA"/>
</dbReference>
<evidence type="ECO:0000313" key="1">
    <source>
        <dbReference type="EMBL" id="WPK27731.1"/>
    </source>
</evidence>